<keyword evidence="2" id="KW-1185">Reference proteome</keyword>
<organism evidence="1 2">
    <name type="scientific">Puccinia striiformis f. sp. tritici</name>
    <dbReference type="NCBI Taxonomy" id="168172"/>
    <lineage>
        <taxon>Eukaryota</taxon>
        <taxon>Fungi</taxon>
        <taxon>Dikarya</taxon>
        <taxon>Basidiomycota</taxon>
        <taxon>Pucciniomycotina</taxon>
        <taxon>Pucciniomycetes</taxon>
        <taxon>Pucciniales</taxon>
        <taxon>Pucciniaceae</taxon>
        <taxon>Puccinia</taxon>
    </lineage>
</organism>
<dbReference type="EMBL" id="CM045879">
    <property type="protein sequence ID" value="KAI7938984.1"/>
    <property type="molecule type" value="Genomic_DNA"/>
</dbReference>
<reference evidence="1 2" key="3">
    <citation type="journal article" date="2022" name="Microbiol. Spectr.">
        <title>Folding features and dynamics of 3D genome architecture in plant fungal pathogens.</title>
        <authorList>
            <person name="Xia C."/>
        </authorList>
    </citation>
    <scope>NUCLEOTIDE SEQUENCE [LARGE SCALE GENOMIC DNA]</scope>
    <source>
        <strain evidence="1 2">93-210</strain>
    </source>
</reference>
<evidence type="ECO:0000313" key="1">
    <source>
        <dbReference type="EMBL" id="KAI7938984.1"/>
    </source>
</evidence>
<reference evidence="2" key="1">
    <citation type="journal article" date="2018" name="BMC Genomics">
        <title>Genomic insights into host adaptation between the wheat stripe rust pathogen (Puccinia striiformis f. sp. tritici) and the barley stripe rust pathogen (Puccinia striiformis f. sp. hordei).</title>
        <authorList>
            <person name="Xia C."/>
            <person name="Wang M."/>
            <person name="Yin C."/>
            <person name="Cornejo O.E."/>
            <person name="Hulbert S.H."/>
            <person name="Chen X."/>
        </authorList>
    </citation>
    <scope>NUCLEOTIDE SEQUENCE [LARGE SCALE GENOMIC DNA]</scope>
    <source>
        <strain evidence="2">93-210</strain>
    </source>
</reference>
<protein>
    <submittedName>
        <fullName evidence="1">Uncharacterized protein</fullName>
    </submittedName>
</protein>
<evidence type="ECO:0000313" key="2">
    <source>
        <dbReference type="Proteomes" id="UP001060170"/>
    </source>
</evidence>
<sequence length="708" mass="79263">MARSKRRCLASSPSPLADHSEYKQQTTDVDSTTPGGTQQTKPDLSDEQELYKAKSKHSNQLSVNYTYFDTPELSEHLDKHKRKMIAFPCKTCHTRIHRPTYDNSTTNLSKHVVVCNKKQQHQDDDTHNLVAVGINGTGNINPREVPQLCAIWCAEAARPFSALGEDTHRGILHPIVLKNLPTQKAVSRDIGKLYTAVQHLFIEQLKNHTGAMYLGLNVWQSPNGFNVLGTVIYRLVQGENGGFELDAMPLDFVRLKEQHTGVYLAETVRLIVEKFGVQDKICGIVTDNASNNKTMIDEIRKYKWPRFKGKGQWVRCFAHILNLIVQVILRPFGSHKKKASSTSRDQQGDSDDEDDPDDAEDQIKLFNQEGGGGDEEDEDEPGNSTELAAELIADDEIKLENDDVNELSDKEETNRYTSESCKKTLAKFCAIARKLNKSPNSKATYRHMPMFGSNKDQRHGTQRPYHITQNDLNLAGDLVDIFQIFQEITLQVSTRGAARISQVVVFIDQITSHLSMVISNEDDLYPPALRNACRAGLQLTNKYYTLTDCSPLYRIAMVLHPSFKDEYFKLAEWKPDWITESIRLTREMWETSYKPQSQPVSAKQTNPRAKPQTGVLAGLSGASVARSGTASADALTMWLAGGLALDDEGQPVNPLKWWIRQGRAGNNHGGLLQMALDVLSCPATTVDVERSFNFGQDSPGIKSSEETQ</sequence>
<accession>A0ACC0DVC4</accession>
<comment type="caution">
    <text evidence="1">The sequence shown here is derived from an EMBL/GenBank/DDBJ whole genome shotgun (WGS) entry which is preliminary data.</text>
</comment>
<reference evidence="2" key="2">
    <citation type="journal article" date="2018" name="Mol. Plant Microbe Interact.">
        <title>Genome sequence resources for the wheat stripe rust pathogen (Puccinia striiformis f. sp. tritici) and the barley stripe rust pathogen (Puccinia striiformis f. sp. hordei).</title>
        <authorList>
            <person name="Xia C."/>
            <person name="Wang M."/>
            <person name="Yin C."/>
            <person name="Cornejo O.E."/>
            <person name="Hulbert S.H."/>
            <person name="Chen X."/>
        </authorList>
    </citation>
    <scope>NUCLEOTIDE SEQUENCE [LARGE SCALE GENOMIC DNA]</scope>
    <source>
        <strain evidence="2">93-210</strain>
    </source>
</reference>
<proteinExistence type="predicted"/>
<dbReference type="Proteomes" id="UP001060170">
    <property type="component" value="Chromosome 15"/>
</dbReference>
<name>A0ACC0DVC4_9BASI</name>
<gene>
    <name evidence="1" type="ORF">MJO28_014563</name>
</gene>